<protein>
    <recommendedName>
        <fullName evidence="7">Chitin-binding type-2 domain-containing protein</fullName>
    </recommendedName>
</protein>
<keyword evidence="3" id="KW-0677">Repeat</keyword>
<feature type="domain" description="Chitin-binding type-2" evidence="7">
    <location>
        <begin position="42"/>
        <end position="97"/>
    </location>
</feature>
<dbReference type="Gene3D" id="2.170.140.10">
    <property type="entry name" value="Chitin binding domain"/>
    <property type="match status" value="2"/>
</dbReference>
<feature type="domain" description="Chitin-binding type-2" evidence="7">
    <location>
        <begin position="212"/>
        <end position="268"/>
    </location>
</feature>
<name>A0A182HXD2_ANOAR</name>
<dbReference type="GO" id="GO:0005576">
    <property type="term" value="C:extracellular region"/>
    <property type="evidence" value="ECO:0007669"/>
    <property type="project" value="InterPro"/>
</dbReference>
<dbReference type="SMART" id="SM00494">
    <property type="entry name" value="ChtBD2"/>
    <property type="match status" value="2"/>
</dbReference>
<evidence type="ECO:0000256" key="5">
    <source>
        <dbReference type="ARBA" id="ARBA00023180"/>
    </source>
</evidence>
<dbReference type="AlphaFoldDB" id="A0A182HXD2"/>
<dbReference type="RefSeq" id="XP_040164217.1">
    <property type="nucleotide sequence ID" value="XM_040308283.1"/>
</dbReference>
<dbReference type="EnsemblMetazoa" id="AARA005960-RA">
    <property type="protein sequence ID" value="AARA005960-PA"/>
    <property type="gene ID" value="AARA005960"/>
</dbReference>
<dbReference type="VEuPathDB" id="VectorBase:AARA005960"/>
<dbReference type="InterPro" id="IPR036508">
    <property type="entry name" value="Chitin-bd_dom_sf"/>
</dbReference>
<evidence type="ECO:0000256" key="2">
    <source>
        <dbReference type="ARBA" id="ARBA00022729"/>
    </source>
</evidence>
<evidence type="ECO:0000256" key="4">
    <source>
        <dbReference type="ARBA" id="ARBA00023157"/>
    </source>
</evidence>
<dbReference type="PANTHER" id="PTHR23301:SF0">
    <property type="entry name" value="CHITIN-BINDING TYPE-2 DOMAIN-CONTAINING PROTEIN-RELATED"/>
    <property type="match status" value="1"/>
</dbReference>
<keyword evidence="5" id="KW-0325">Glycoprotein</keyword>
<feature type="compositionally biased region" description="Low complexity" evidence="6">
    <location>
        <begin position="101"/>
        <end position="194"/>
    </location>
</feature>
<dbReference type="Pfam" id="PF01607">
    <property type="entry name" value="CBM_14"/>
    <property type="match status" value="2"/>
</dbReference>
<dbReference type="SUPFAM" id="SSF57625">
    <property type="entry name" value="Invertebrate chitin-binding proteins"/>
    <property type="match status" value="2"/>
</dbReference>
<dbReference type="EMBL" id="APCN01005180">
    <property type="status" value="NOT_ANNOTATED_CDS"/>
    <property type="molecule type" value="Genomic_DNA"/>
</dbReference>
<dbReference type="PANTHER" id="PTHR23301">
    <property type="entry name" value="CHITIN BINDING PERITROPHIN-A"/>
    <property type="match status" value="1"/>
</dbReference>
<feature type="region of interest" description="Disordered" evidence="6">
    <location>
        <begin position="96"/>
        <end position="196"/>
    </location>
</feature>
<evidence type="ECO:0000313" key="8">
    <source>
        <dbReference type="EnsemblMetazoa" id="AARA005960-PA"/>
    </source>
</evidence>
<organism evidence="8 9">
    <name type="scientific">Anopheles arabiensis</name>
    <name type="common">Mosquito</name>
    <dbReference type="NCBI Taxonomy" id="7173"/>
    <lineage>
        <taxon>Eukaryota</taxon>
        <taxon>Metazoa</taxon>
        <taxon>Ecdysozoa</taxon>
        <taxon>Arthropoda</taxon>
        <taxon>Hexapoda</taxon>
        <taxon>Insecta</taxon>
        <taxon>Pterygota</taxon>
        <taxon>Neoptera</taxon>
        <taxon>Endopterygota</taxon>
        <taxon>Diptera</taxon>
        <taxon>Nematocera</taxon>
        <taxon>Culicoidea</taxon>
        <taxon>Culicidae</taxon>
        <taxon>Anophelinae</taxon>
        <taxon>Anopheles</taxon>
    </lineage>
</organism>
<dbReference type="InterPro" id="IPR002557">
    <property type="entry name" value="Chitin-bd_dom"/>
</dbReference>
<evidence type="ECO:0000259" key="7">
    <source>
        <dbReference type="PROSITE" id="PS50940"/>
    </source>
</evidence>
<evidence type="ECO:0000313" key="9">
    <source>
        <dbReference type="Proteomes" id="UP000075840"/>
    </source>
</evidence>
<evidence type="ECO:0000256" key="3">
    <source>
        <dbReference type="ARBA" id="ARBA00022737"/>
    </source>
</evidence>
<dbReference type="KEGG" id="aara:120900807"/>
<dbReference type="Proteomes" id="UP000075840">
    <property type="component" value="Unassembled WGS sequence"/>
</dbReference>
<dbReference type="GO" id="GO:0008061">
    <property type="term" value="F:chitin binding"/>
    <property type="evidence" value="ECO:0007669"/>
    <property type="project" value="UniProtKB-KW"/>
</dbReference>
<reference evidence="8" key="1">
    <citation type="submission" date="2022-08" db="UniProtKB">
        <authorList>
            <consortium name="EnsemblMetazoa"/>
        </authorList>
    </citation>
    <scope>IDENTIFICATION</scope>
    <source>
        <strain evidence="8">Dongola</strain>
    </source>
</reference>
<keyword evidence="4" id="KW-1015">Disulfide bond</keyword>
<keyword evidence="2" id="KW-0732">Signal</keyword>
<dbReference type="GeneID" id="120900807"/>
<keyword evidence="1" id="KW-0147">Chitin-binding</keyword>
<dbReference type="PROSITE" id="PS50940">
    <property type="entry name" value="CHIT_BIND_II"/>
    <property type="match status" value="2"/>
</dbReference>
<dbReference type="VEuPathDB" id="VectorBase:AARA21_012204"/>
<evidence type="ECO:0000256" key="1">
    <source>
        <dbReference type="ARBA" id="ARBA00022669"/>
    </source>
</evidence>
<accession>A0A182HXD2</accession>
<dbReference type="InterPro" id="IPR051940">
    <property type="entry name" value="Chitin_bind-dev_reg"/>
</dbReference>
<evidence type="ECO:0000256" key="6">
    <source>
        <dbReference type="SAM" id="MobiDB-lite"/>
    </source>
</evidence>
<sequence length="271" mass="29342">MSLYFGDSKIQRMAMHSAHFLAVFCFAVVNVVSCGVIELRNEPNCSPGDNYFAAGPKCNNFFSCRDGVLEIVECRWDFLWNDTIKRCDAPENVQCEDEQIPETTTQAPTTEAPTPAPTTEAPTPAPTTEVPTPAPTTEAPTPAPTTEAPTPAPSTEAPTPAPTTDAPTPAPSTEAPTPAPTTEAPTPAPTTSTPSNTFLPEVEGALPILFPGSECPEDIRAFLLHPTDCRRFYYCLYGVQYPQTCPFLEFFNYVVGHCVPQDQKFCFPGSE</sequence>
<dbReference type="PRINTS" id="PR01217">
    <property type="entry name" value="PRICHEXTENSN"/>
</dbReference>
<keyword evidence="9" id="KW-1185">Reference proteome</keyword>
<proteinExistence type="predicted"/>